<dbReference type="PANTHER" id="PTHR33515:SF1">
    <property type="entry name" value="RIBOSOME-BINDING FACTOR A, CHLOROPLASTIC-RELATED"/>
    <property type="match status" value="1"/>
</dbReference>
<dbReference type="EMBL" id="JADIME010000026">
    <property type="protein sequence ID" value="MBO8464828.1"/>
    <property type="molecule type" value="Genomic_DNA"/>
</dbReference>
<dbReference type="GO" id="GO:0030490">
    <property type="term" value="P:maturation of SSU-rRNA"/>
    <property type="evidence" value="ECO:0007669"/>
    <property type="project" value="UniProtKB-UniRule"/>
</dbReference>
<comment type="caution">
    <text evidence="3">The sequence shown here is derived from an EMBL/GenBank/DDBJ whole genome shotgun (WGS) entry which is preliminary data.</text>
</comment>
<dbReference type="GO" id="GO:0043024">
    <property type="term" value="F:ribosomal small subunit binding"/>
    <property type="evidence" value="ECO:0007669"/>
    <property type="project" value="TreeGrafter"/>
</dbReference>
<organism evidence="3 4">
    <name type="scientific">Candidatus Merdivivens pullistercoris</name>
    <dbReference type="NCBI Taxonomy" id="2840873"/>
    <lineage>
        <taxon>Bacteria</taxon>
        <taxon>Pseudomonadati</taxon>
        <taxon>Bacteroidota</taxon>
        <taxon>Bacteroidia</taxon>
        <taxon>Bacteroidales</taxon>
        <taxon>Muribaculaceae</taxon>
        <taxon>Muribaculaceae incertae sedis</taxon>
        <taxon>Candidatus Merdivivens</taxon>
    </lineage>
</organism>
<dbReference type="Pfam" id="PF02033">
    <property type="entry name" value="RBFA"/>
    <property type="match status" value="1"/>
</dbReference>
<dbReference type="InterPro" id="IPR023799">
    <property type="entry name" value="RbfA_dom_sf"/>
</dbReference>
<proteinExistence type="inferred from homology"/>
<dbReference type="Gene3D" id="3.30.300.20">
    <property type="match status" value="1"/>
</dbReference>
<sequence length="122" mass="13715">MTEESTRQLKVAREIQRDMAEIIRSKGMAHFAGAMVTVSGVKISPDLSYAKIYISIFPSSKTEEVMGIISSEAKVLRGELGRLVAKQLRIVPELTFFLDDSLDYIEHIESLLKEDPKPDTEE</sequence>
<comment type="similarity">
    <text evidence="2">Belongs to the RbfA family.</text>
</comment>
<dbReference type="GO" id="GO:0005829">
    <property type="term" value="C:cytosol"/>
    <property type="evidence" value="ECO:0007669"/>
    <property type="project" value="TreeGrafter"/>
</dbReference>
<accession>A0A9D9I2T1</accession>
<dbReference type="Proteomes" id="UP000823597">
    <property type="component" value="Unassembled WGS sequence"/>
</dbReference>
<protein>
    <recommendedName>
        <fullName evidence="2">Ribosome-binding factor A</fullName>
    </recommendedName>
</protein>
<comment type="subcellular location">
    <subcellularLocation>
        <location evidence="2">Cytoplasm</location>
    </subcellularLocation>
</comment>
<dbReference type="AlphaFoldDB" id="A0A9D9I2T1"/>
<comment type="subunit">
    <text evidence="2">Monomer. Binds 30S ribosomal subunits, but not 50S ribosomal subunits or 70S ribosomes.</text>
</comment>
<evidence type="ECO:0000256" key="1">
    <source>
        <dbReference type="ARBA" id="ARBA00022517"/>
    </source>
</evidence>
<evidence type="ECO:0000256" key="2">
    <source>
        <dbReference type="HAMAP-Rule" id="MF_00003"/>
    </source>
</evidence>
<dbReference type="NCBIfam" id="TIGR00082">
    <property type="entry name" value="rbfA"/>
    <property type="match status" value="1"/>
</dbReference>
<evidence type="ECO:0000313" key="3">
    <source>
        <dbReference type="EMBL" id="MBO8464828.1"/>
    </source>
</evidence>
<dbReference type="InterPro" id="IPR015946">
    <property type="entry name" value="KH_dom-like_a/b"/>
</dbReference>
<dbReference type="PANTHER" id="PTHR33515">
    <property type="entry name" value="RIBOSOME-BINDING FACTOR A, CHLOROPLASTIC-RELATED"/>
    <property type="match status" value="1"/>
</dbReference>
<keyword evidence="1 2" id="KW-0690">Ribosome biogenesis</keyword>
<evidence type="ECO:0000313" key="4">
    <source>
        <dbReference type="Proteomes" id="UP000823597"/>
    </source>
</evidence>
<dbReference type="InterPro" id="IPR000238">
    <property type="entry name" value="RbfA"/>
</dbReference>
<comment type="function">
    <text evidence="2">One of several proteins that assist in the late maturation steps of the functional core of the 30S ribosomal subunit. Associates with free 30S ribosomal subunits (but not with 30S subunits that are part of 70S ribosomes or polysomes). Required for efficient processing of 16S rRNA. May interact with the 5'-terminal helix region of 16S rRNA.</text>
</comment>
<keyword evidence="2" id="KW-0963">Cytoplasm</keyword>
<gene>
    <name evidence="2 3" type="primary">rbfA</name>
    <name evidence="3" type="ORF">IAB93_02375</name>
</gene>
<reference evidence="3" key="1">
    <citation type="submission" date="2020-10" db="EMBL/GenBank/DDBJ databases">
        <authorList>
            <person name="Gilroy R."/>
        </authorList>
    </citation>
    <scope>NUCLEOTIDE SEQUENCE</scope>
    <source>
        <strain evidence="3">10037</strain>
    </source>
</reference>
<name>A0A9D9I2T1_9BACT</name>
<reference evidence="3" key="2">
    <citation type="journal article" date="2021" name="PeerJ">
        <title>Extensive microbial diversity within the chicken gut microbiome revealed by metagenomics and culture.</title>
        <authorList>
            <person name="Gilroy R."/>
            <person name="Ravi A."/>
            <person name="Getino M."/>
            <person name="Pursley I."/>
            <person name="Horton D.L."/>
            <person name="Alikhan N.F."/>
            <person name="Baker D."/>
            <person name="Gharbi K."/>
            <person name="Hall N."/>
            <person name="Watson M."/>
            <person name="Adriaenssens E.M."/>
            <person name="Foster-Nyarko E."/>
            <person name="Jarju S."/>
            <person name="Secka A."/>
            <person name="Antonio M."/>
            <person name="Oren A."/>
            <person name="Chaudhuri R.R."/>
            <person name="La Ragione R."/>
            <person name="Hildebrand F."/>
            <person name="Pallen M.J."/>
        </authorList>
    </citation>
    <scope>NUCLEOTIDE SEQUENCE</scope>
    <source>
        <strain evidence="3">10037</strain>
    </source>
</reference>
<dbReference type="SUPFAM" id="SSF89919">
    <property type="entry name" value="Ribosome-binding factor A, RbfA"/>
    <property type="match status" value="1"/>
</dbReference>
<dbReference type="HAMAP" id="MF_00003">
    <property type="entry name" value="RbfA"/>
    <property type="match status" value="1"/>
</dbReference>